<dbReference type="CDD" id="cd14688">
    <property type="entry name" value="bZIP_YAP"/>
    <property type="match status" value="1"/>
</dbReference>
<evidence type="ECO:0000256" key="1">
    <source>
        <dbReference type="SAM" id="MobiDB-lite"/>
    </source>
</evidence>
<dbReference type="STRING" id="796604.A0A2X0M035"/>
<feature type="compositionally biased region" description="Polar residues" evidence="1">
    <location>
        <begin position="154"/>
        <end position="165"/>
    </location>
</feature>
<sequence length="547" mass="61132">MSQDHEHETEDEEHRGDGGKGKGKKTTKSKESAQRKQQNRLAQREFRQRKQAYVKELEVRVNLLARSKDDQLEGMKLTIRTLLDENQELREVLGHLGRFIGSGLGGCLPEIGLSPEELKRLATRGRLDAVHKIMEQMDRKDSKDQDPWARKRSSSQNGRAESSHANAAHGTSGQTTATTSGSGDVTESDKSKGKKRARTLDSISSLPSQPAEVDAMNDLNGYFAIDPTTTMAPWSQGLQDEPNGSLGDVSLVPSNGQRITPQQIVRRERQLPEGYPPAPATTTSTTSAFGIGGMSNQNATDLGASSSSVTGASSISPDPLYHHNTHESTSTLEDVRSEMRQQHEEANAVIRDLIVSFNFSNEFWTSTDEDGVKMFAEFIMNLLSHPTDNSKLQALQLIACKSSPKGPFPPPRHTHQASDFFFASDHVRNKLENASYHLPSALRATEIQQSIPHPPWIDGIIFSSLRDRVILLPKGRCDLSVLWSDIMDHVECHENSDCLSPANWEISQHFMKKYWYLIDENVLSISNRWRMERGERMLEMKDLVPLQ</sequence>
<evidence type="ECO:0000313" key="4">
    <source>
        <dbReference type="Proteomes" id="UP000249464"/>
    </source>
</evidence>
<feature type="region of interest" description="Disordered" evidence="1">
    <location>
        <begin position="1"/>
        <end position="47"/>
    </location>
</feature>
<dbReference type="InterPro" id="IPR004827">
    <property type="entry name" value="bZIP"/>
</dbReference>
<dbReference type="InterPro" id="IPR021833">
    <property type="entry name" value="DUF3425"/>
</dbReference>
<organism evidence="3 4">
    <name type="scientific">Microbotryum silenes-dioicae</name>
    <dbReference type="NCBI Taxonomy" id="796604"/>
    <lineage>
        <taxon>Eukaryota</taxon>
        <taxon>Fungi</taxon>
        <taxon>Dikarya</taxon>
        <taxon>Basidiomycota</taxon>
        <taxon>Pucciniomycotina</taxon>
        <taxon>Microbotryomycetes</taxon>
        <taxon>Microbotryales</taxon>
        <taxon>Microbotryaceae</taxon>
        <taxon>Microbotryum</taxon>
    </lineage>
</organism>
<dbReference type="Pfam" id="PF11905">
    <property type="entry name" value="DUF3425"/>
    <property type="match status" value="1"/>
</dbReference>
<proteinExistence type="predicted"/>
<feature type="region of interest" description="Disordered" evidence="1">
    <location>
        <begin position="135"/>
        <end position="213"/>
    </location>
</feature>
<evidence type="ECO:0000259" key="2">
    <source>
        <dbReference type="PROSITE" id="PS00036"/>
    </source>
</evidence>
<dbReference type="Proteomes" id="UP000249464">
    <property type="component" value="Unassembled WGS sequence"/>
</dbReference>
<dbReference type="Pfam" id="PF00170">
    <property type="entry name" value="bZIP_1"/>
    <property type="match status" value="1"/>
</dbReference>
<feature type="compositionally biased region" description="Polar residues" evidence="1">
    <location>
        <begin position="294"/>
        <end position="304"/>
    </location>
</feature>
<dbReference type="EMBL" id="FQNC01000019">
    <property type="protein sequence ID" value="SGY23309.1"/>
    <property type="molecule type" value="Genomic_DNA"/>
</dbReference>
<dbReference type="AlphaFoldDB" id="A0A2X0M035"/>
<reference evidence="3 4" key="1">
    <citation type="submission" date="2016-11" db="EMBL/GenBank/DDBJ databases">
        <authorList>
            <person name="Jaros S."/>
            <person name="Januszkiewicz K."/>
            <person name="Wedrychowicz H."/>
        </authorList>
    </citation>
    <scope>NUCLEOTIDE SEQUENCE [LARGE SCALE GENOMIC DNA]</scope>
</reference>
<feature type="compositionally biased region" description="Low complexity" evidence="1">
    <location>
        <begin position="305"/>
        <end position="316"/>
    </location>
</feature>
<accession>A0A2X0M035</accession>
<dbReference type="Gene3D" id="1.20.5.170">
    <property type="match status" value="1"/>
</dbReference>
<feature type="compositionally biased region" description="Low complexity" evidence="1">
    <location>
        <begin position="167"/>
        <end position="183"/>
    </location>
</feature>
<name>A0A2X0M035_9BASI</name>
<protein>
    <submittedName>
        <fullName evidence="3">BQ5605_C019g08925 protein</fullName>
    </submittedName>
</protein>
<dbReference type="PANTHER" id="PTHR38116">
    <property type="entry name" value="CHROMOSOME 7, WHOLE GENOME SHOTGUN SEQUENCE"/>
    <property type="match status" value="1"/>
</dbReference>
<gene>
    <name evidence="3" type="primary">BQ5605_C019g08925</name>
    <name evidence="3" type="ORF">BQ5605_C019G08925</name>
</gene>
<dbReference type="SMART" id="SM00338">
    <property type="entry name" value="BRLZ"/>
    <property type="match status" value="1"/>
</dbReference>
<feature type="compositionally biased region" description="Basic and acidic residues" evidence="1">
    <location>
        <begin position="1"/>
        <end position="20"/>
    </location>
</feature>
<keyword evidence="4" id="KW-1185">Reference proteome</keyword>
<feature type="compositionally biased region" description="Basic and acidic residues" evidence="1">
    <location>
        <begin position="135"/>
        <end position="149"/>
    </location>
</feature>
<feature type="domain" description="BZIP" evidence="2">
    <location>
        <begin position="35"/>
        <end position="49"/>
    </location>
</feature>
<feature type="region of interest" description="Disordered" evidence="1">
    <location>
        <begin position="271"/>
        <end position="341"/>
    </location>
</feature>
<dbReference type="PANTHER" id="PTHR38116:SF9">
    <property type="entry name" value="BZIP DOMAIN-CONTAINING PROTEIN"/>
    <property type="match status" value="1"/>
</dbReference>
<dbReference type="InterPro" id="IPR046347">
    <property type="entry name" value="bZIP_sf"/>
</dbReference>
<dbReference type="GO" id="GO:0003700">
    <property type="term" value="F:DNA-binding transcription factor activity"/>
    <property type="evidence" value="ECO:0007669"/>
    <property type="project" value="InterPro"/>
</dbReference>
<evidence type="ECO:0000313" key="3">
    <source>
        <dbReference type="EMBL" id="SGY23309.1"/>
    </source>
</evidence>
<dbReference type="PROSITE" id="PS00036">
    <property type="entry name" value="BZIP_BASIC"/>
    <property type="match status" value="1"/>
</dbReference>
<dbReference type="SUPFAM" id="SSF57959">
    <property type="entry name" value="Leucine zipper domain"/>
    <property type="match status" value="1"/>
</dbReference>